<evidence type="ECO:0000256" key="1">
    <source>
        <dbReference type="SAM" id="Coils"/>
    </source>
</evidence>
<feature type="coiled-coil region" evidence="1">
    <location>
        <begin position="3"/>
        <end position="56"/>
    </location>
</feature>
<sequence>MSEKTKKQQLEDQLAKLKEAQEKLIALKTSDPSKFSEEQNKQLEQVSDAIFDMEEKIENFGKYVPEEGTEDLVHLKIVRGPRFDANTGEEVNPANLQLFSQQEFDLFKNSCSRLGYTVTEVLHDPTGEAQALINSK</sequence>
<reference evidence="2" key="1">
    <citation type="journal article" date="2021" name="Proc. Natl. Acad. Sci. U.S.A.">
        <title>A Catalog of Tens of Thousands of Viruses from Human Metagenomes Reveals Hidden Associations with Chronic Diseases.</title>
        <authorList>
            <person name="Tisza M.J."/>
            <person name="Buck C.B."/>
        </authorList>
    </citation>
    <scope>NUCLEOTIDE SEQUENCE</scope>
    <source>
        <strain evidence="2">CtlRg1</strain>
    </source>
</reference>
<proteinExistence type="predicted"/>
<accession>A0A8S5M6H2</accession>
<keyword evidence="1" id="KW-0175">Coiled coil</keyword>
<name>A0A8S5M6H2_9CAUD</name>
<dbReference type="EMBL" id="BK014834">
    <property type="protein sequence ID" value="DAD77814.1"/>
    <property type="molecule type" value="Genomic_DNA"/>
</dbReference>
<protein>
    <submittedName>
        <fullName evidence="2">Uncharacterized protein</fullName>
    </submittedName>
</protein>
<evidence type="ECO:0000313" key="2">
    <source>
        <dbReference type="EMBL" id="DAD77814.1"/>
    </source>
</evidence>
<organism evidence="2">
    <name type="scientific">Myoviridae sp. ctlRg1</name>
    <dbReference type="NCBI Taxonomy" id="2826692"/>
    <lineage>
        <taxon>Viruses</taxon>
        <taxon>Duplodnaviria</taxon>
        <taxon>Heunggongvirae</taxon>
        <taxon>Uroviricota</taxon>
        <taxon>Caudoviricetes</taxon>
    </lineage>
</organism>